<feature type="non-terminal residue" evidence="1">
    <location>
        <position position="39"/>
    </location>
</feature>
<proteinExistence type="predicted"/>
<sequence>MPDVRSNAAFRVHISPHLRLLAPPHFDPFDDCHKLLKAV</sequence>
<evidence type="ECO:0000313" key="1">
    <source>
        <dbReference type="EMBL" id="SVE53665.1"/>
    </source>
</evidence>
<accession>A0A383EBD0</accession>
<dbReference type="AlphaFoldDB" id="A0A383EBD0"/>
<reference evidence="1" key="1">
    <citation type="submission" date="2018-05" db="EMBL/GenBank/DDBJ databases">
        <authorList>
            <person name="Lanie J.A."/>
            <person name="Ng W.-L."/>
            <person name="Kazmierczak K.M."/>
            <person name="Andrzejewski T.M."/>
            <person name="Davidsen T.M."/>
            <person name="Wayne K.J."/>
            <person name="Tettelin H."/>
            <person name="Glass J.I."/>
            <person name="Rusch D."/>
            <person name="Podicherti R."/>
            <person name="Tsui H.-C.T."/>
            <person name="Winkler M.E."/>
        </authorList>
    </citation>
    <scope>NUCLEOTIDE SEQUENCE</scope>
</reference>
<protein>
    <submittedName>
        <fullName evidence="1">Uncharacterized protein</fullName>
    </submittedName>
</protein>
<feature type="non-terminal residue" evidence="1">
    <location>
        <position position="1"/>
    </location>
</feature>
<gene>
    <name evidence="1" type="ORF">METZ01_LOCUS506519</name>
</gene>
<dbReference type="EMBL" id="UINC01224160">
    <property type="protein sequence ID" value="SVE53665.1"/>
    <property type="molecule type" value="Genomic_DNA"/>
</dbReference>
<organism evidence="1">
    <name type="scientific">marine metagenome</name>
    <dbReference type="NCBI Taxonomy" id="408172"/>
    <lineage>
        <taxon>unclassified sequences</taxon>
        <taxon>metagenomes</taxon>
        <taxon>ecological metagenomes</taxon>
    </lineage>
</organism>
<name>A0A383EBD0_9ZZZZ</name>